<feature type="region of interest" description="Disordered" evidence="1">
    <location>
        <begin position="92"/>
        <end position="112"/>
    </location>
</feature>
<protein>
    <submittedName>
        <fullName evidence="2">Uncharacterized protein</fullName>
    </submittedName>
</protein>
<reference evidence="2" key="1">
    <citation type="submission" date="2020-09" db="EMBL/GenBank/DDBJ databases">
        <title>Genome-Enabled Discovery of Anthraquinone Biosynthesis in Senna tora.</title>
        <authorList>
            <person name="Kang S.-H."/>
            <person name="Pandey R.P."/>
            <person name="Lee C.-M."/>
            <person name="Sim J.-S."/>
            <person name="Jeong J.-T."/>
            <person name="Choi B.-S."/>
            <person name="Jung M."/>
            <person name="Ginzburg D."/>
            <person name="Zhao K."/>
            <person name="Won S.Y."/>
            <person name="Oh T.-J."/>
            <person name="Yu Y."/>
            <person name="Kim N.-H."/>
            <person name="Lee O.R."/>
            <person name="Lee T.-H."/>
            <person name="Bashyal P."/>
            <person name="Kim T.-S."/>
            <person name="Lee W.-H."/>
            <person name="Kawkins C."/>
            <person name="Kim C.-K."/>
            <person name="Kim J.S."/>
            <person name="Ahn B.O."/>
            <person name="Rhee S.Y."/>
            <person name="Sohng J.K."/>
        </authorList>
    </citation>
    <scope>NUCLEOTIDE SEQUENCE</scope>
    <source>
        <tissue evidence="2">Leaf</tissue>
    </source>
</reference>
<evidence type="ECO:0000313" key="2">
    <source>
        <dbReference type="EMBL" id="KAF7816768.1"/>
    </source>
</evidence>
<keyword evidence="3" id="KW-1185">Reference proteome</keyword>
<organism evidence="2 3">
    <name type="scientific">Senna tora</name>
    <dbReference type="NCBI Taxonomy" id="362788"/>
    <lineage>
        <taxon>Eukaryota</taxon>
        <taxon>Viridiplantae</taxon>
        <taxon>Streptophyta</taxon>
        <taxon>Embryophyta</taxon>
        <taxon>Tracheophyta</taxon>
        <taxon>Spermatophyta</taxon>
        <taxon>Magnoliopsida</taxon>
        <taxon>eudicotyledons</taxon>
        <taxon>Gunneridae</taxon>
        <taxon>Pentapetalae</taxon>
        <taxon>rosids</taxon>
        <taxon>fabids</taxon>
        <taxon>Fabales</taxon>
        <taxon>Fabaceae</taxon>
        <taxon>Caesalpinioideae</taxon>
        <taxon>Cassia clade</taxon>
        <taxon>Senna</taxon>
    </lineage>
</organism>
<comment type="caution">
    <text evidence="2">The sequence shown here is derived from an EMBL/GenBank/DDBJ whole genome shotgun (WGS) entry which is preliminary data.</text>
</comment>
<gene>
    <name evidence="2" type="ORF">G2W53_030737</name>
</gene>
<evidence type="ECO:0000256" key="1">
    <source>
        <dbReference type="SAM" id="MobiDB-lite"/>
    </source>
</evidence>
<proteinExistence type="predicted"/>
<sequence>MLNWYTSNQKEYDNTERGPLQLLQQYLVPTTLTRAPNAPSALPIPHCTTHISHCNAWLIAKRVQPKRVAPMKEFGGWRERVCVSAKWYSNVESRAEQDKTSKKGKISTHPDEPSCVISFKPIDGTGEPLIIWKVKSSTTA</sequence>
<evidence type="ECO:0000313" key="3">
    <source>
        <dbReference type="Proteomes" id="UP000634136"/>
    </source>
</evidence>
<dbReference type="EMBL" id="JAAIUW010000009">
    <property type="protein sequence ID" value="KAF7816768.1"/>
    <property type="molecule type" value="Genomic_DNA"/>
</dbReference>
<dbReference type="AlphaFoldDB" id="A0A834WD88"/>
<accession>A0A834WD88</accession>
<dbReference type="Proteomes" id="UP000634136">
    <property type="component" value="Unassembled WGS sequence"/>
</dbReference>
<name>A0A834WD88_9FABA</name>